<dbReference type="AlphaFoldDB" id="A0A9Q1ITZ5"/>
<name>A0A9Q1ITZ5_SYNKA</name>
<protein>
    <recommendedName>
        <fullName evidence="5">HECT domain-containing protein</fullName>
    </recommendedName>
</protein>
<feature type="compositionally biased region" description="Basic and acidic residues" evidence="4">
    <location>
        <begin position="8"/>
        <end position="29"/>
    </location>
</feature>
<feature type="compositionally biased region" description="Basic residues" evidence="4">
    <location>
        <begin position="30"/>
        <end position="39"/>
    </location>
</feature>
<keyword evidence="7" id="KW-1185">Reference proteome</keyword>
<gene>
    <name evidence="6" type="ORF">SKAU_G00210290</name>
</gene>
<sequence length="149" mass="17178">MMEEDLVEFLKSRDVPEEELERINEDRGRRTCRKAPKKTKTSDGVHDQHQEDGSNEIDISTDAAADVPQENLSRFDEAFPGNLQLSTSSEESETLKDIRLVKVRRVNIMKDSLEIFMDHKILKVALWIQFTNEKAFDDDGVSREAYTAF</sequence>
<feature type="region of interest" description="Disordered" evidence="4">
    <location>
        <begin position="1"/>
        <end position="59"/>
    </location>
</feature>
<dbReference type="PROSITE" id="PS50237">
    <property type="entry name" value="HECT"/>
    <property type="match status" value="1"/>
</dbReference>
<dbReference type="Gene3D" id="3.90.1750.10">
    <property type="entry name" value="Hect, E3 ligase catalytic domains"/>
    <property type="match status" value="1"/>
</dbReference>
<feature type="domain" description="HECT" evidence="5">
    <location>
        <begin position="118"/>
        <end position="149"/>
    </location>
</feature>
<comment type="caution">
    <text evidence="6">The sequence shown here is derived from an EMBL/GenBank/DDBJ whole genome shotgun (WGS) entry which is preliminary data.</text>
</comment>
<organism evidence="6 7">
    <name type="scientific">Synaphobranchus kaupii</name>
    <name type="common">Kaup's arrowtooth eel</name>
    <dbReference type="NCBI Taxonomy" id="118154"/>
    <lineage>
        <taxon>Eukaryota</taxon>
        <taxon>Metazoa</taxon>
        <taxon>Chordata</taxon>
        <taxon>Craniata</taxon>
        <taxon>Vertebrata</taxon>
        <taxon>Euteleostomi</taxon>
        <taxon>Actinopterygii</taxon>
        <taxon>Neopterygii</taxon>
        <taxon>Teleostei</taxon>
        <taxon>Anguilliformes</taxon>
        <taxon>Synaphobranchidae</taxon>
        <taxon>Synaphobranchus</taxon>
    </lineage>
</organism>
<dbReference type="Proteomes" id="UP001152622">
    <property type="component" value="Chromosome 7"/>
</dbReference>
<evidence type="ECO:0000313" key="6">
    <source>
        <dbReference type="EMBL" id="KAJ8353462.1"/>
    </source>
</evidence>
<feature type="compositionally biased region" description="Basic and acidic residues" evidence="4">
    <location>
        <begin position="40"/>
        <end position="52"/>
    </location>
</feature>
<reference evidence="6" key="1">
    <citation type="journal article" date="2023" name="Science">
        <title>Genome structures resolve the early diversification of teleost fishes.</title>
        <authorList>
            <person name="Parey E."/>
            <person name="Louis A."/>
            <person name="Montfort J."/>
            <person name="Bouchez O."/>
            <person name="Roques C."/>
            <person name="Iampietro C."/>
            <person name="Lluch J."/>
            <person name="Castinel A."/>
            <person name="Donnadieu C."/>
            <person name="Desvignes T."/>
            <person name="Floi Bucao C."/>
            <person name="Jouanno E."/>
            <person name="Wen M."/>
            <person name="Mejri S."/>
            <person name="Dirks R."/>
            <person name="Jansen H."/>
            <person name="Henkel C."/>
            <person name="Chen W.J."/>
            <person name="Zahm M."/>
            <person name="Cabau C."/>
            <person name="Klopp C."/>
            <person name="Thompson A.W."/>
            <person name="Robinson-Rechavi M."/>
            <person name="Braasch I."/>
            <person name="Lecointre G."/>
            <person name="Bobe J."/>
            <person name="Postlethwait J.H."/>
            <person name="Berthelot C."/>
            <person name="Roest Crollius H."/>
            <person name="Guiguen Y."/>
        </authorList>
    </citation>
    <scope>NUCLEOTIDE SEQUENCE</scope>
    <source>
        <strain evidence="6">WJC10195</strain>
    </source>
</reference>
<evidence type="ECO:0000313" key="7">
    <source>
        <dbReference type="Proteomes" id="UP001152622"/>
    </source>
</evidence>
<dbReference type="InterPro" id="IPR035983">
    <property type="entry name" value="Hect_E3_ubiquitin_ligase"/>
</dbReference>
<keyword evidence="2 3" id="KW-0833">Ubl conjugation pathway</keyword>
<proteinExistence type="predicted"/>
<accession>A0A9Q1ITZ5</accession>
<evidence type="ECO:0000256" key="1">
    <source>
        <dbReference type="ARBA" id="ARBA00022679"/>
    </source>
</evidence>
<evidence type="ECO:0000256" key="3">
    <source>
        <dbReference type="PROSITE-ProRule" id="PRU00104"/>
    </source>
</evidence>
<comment type="caution">
    <text evidence="3">Lacks conserved residue(s) required for the propagation of feature annotation.</text>
</comment>
<evidence type="ECO:0000256" key="2">
    <source>
        <dbReference type="ARBA" id="ARBA00022786"/>
    </source>
</evidence>
<dbReference type="EMBL" id="JAINUF010000007">
    <property type="protein sequence ID" value="KAJ8353462.1"/>
    <property type="molecule type" value="Genomic_DNA"/>
</dbReference>
<evidence type="ECO:0000259" key="5">
    <source>
        <dbReference type="PROSITE" id="PS50237"/>
    </source>
</evidence>
<dbReference type="OrthoDB" id="8921497at2759"/>
<dbReference type="GO" id="GO:0004842">
    <property type="term" value="F:ubiquitin-protein transferase activity"/>
    <property type="evidence" value="ECO:0007669"/>
    <property type="project" value="InterPro"/>
</dbReference>
<evidence type="ECO:0000256" key="4">
    <source>
        <dbReference type="SAM" id="MobiDB-lite"/>
    </source>
</evidence>
<dbReference type="SUPFAM" id="SSF56204">
    <property type="entry name" value="Hect, E3 ligase catalytic domain"/>
    <property type="match status" value="1"/>
</dbReference>
<keyword evidence="1" id="KW-0808">Transferase</keyword>
<dbReference type="InterPro" id="IPR000569">
    <property type="entry name" value="HECT_dom"/>
</dbReference>